<comment type="caution">
    <text evidence="3">The sequence shown here is derived from an EMBL/GenBank/DDBJ whole genome shotgun (WGS) entry which is preliminary data.</text>
</comment>
<dbReference type="EMBL" id="ONZQ02000002">
    <property type="protein sequence ID" value="SPN99166.1"/>
    <property type="molecule type" value="Genomic_DNA"/>
</dbReference>
<protein>
    <submittedName>
        <fullName evidence="3">Uncharacterized protein</fullName>
    </submittedName>
</protein>
<keyword evidence="2" id="KW-0472">Membrane</keyword>
<name>A0AAE8SSE1_9PEZI</name>
<reference evidence="3" key="1">
    <citation type="submission" date="2018-03" db="EMBL/GenBank/DDBJ databases">
        <authorList>
            <person name="Guldener U."/>
        </authorList>
    </citation>
    <scope>NUCLEOTIDE SEQUENCE</scope>
</reference>
<evidence type="ECO:0000313" key="4">
    <source>
        <dbReference type="Proteomes" id="UP001187682"/>
    </source>
</evidence>
<evidence type="ECO:0000256" key="1">
    <source>
        <dbReference type="SAM" id="MobiDB-lite"/>
    </source>
</evidence>
<feature type="region of interest" description="Disordered" evidence="1">
    <location>
        <begin position="1"/>
        <end position="111"/>
    </location>
</feature>
<feature type="compositionally biased region" description="Pro residues" evidence="1">
    <location>
        <begin position="263"/>
        <end position="272"/>
    </location>
</feature>
<keyword evidence="2" id="KW-0812">Transmembrane</keyword>
<dbReference type="Proteomes" id="UP001187682">
    <property type="component" value="Unassembled WGS sequence"/>
</dbReference>
<evidence type="ECO:0000256" key="2">
    <source>
        <dbReference type="SAM" id="Phobius"/>
    </source>
</evidence>
<organism evidence="3 4">
    <name type="scientific">Cephalotrichum gorgonifer</name>
    <dbReference type="NCBI Taxonomy" id="2041049"/>
    <lineage>
        <taxon>Eukaryota</taxon>
        <taxon>Fungi</taxon>
        <taxon>Dikarya</taxon>
        <taxon>Ascomycota</taxon>
        <taxon>Pezizomycotina</taxon>
        <taxon>Sordariomycetes</taxon>
        <taxon>Hypocreomycetidae</taxon>
        <taxon>Microascales</taxon>
        <taxon>Microascaceae</taxon>
        <taxon>Cephalotrichum</taxon>
    </lineage>
</organism>
<keyword evidence="2" id="KW-1133">Transmembrane helix</keyword>
<feature type="compositionally biased region" description="Low complexity" evidence="1">
    <location>
        <begin position="30"/>
        <end position="53"/>
    </location>
</feature>
<evidence type="ECO:0000313" key="3">
    <source>
        <dbReference type="EMBL" id="SPN99166.1"/>
    </source>
</evidence>
<sequence>MARPSSGGDQTTPDRPSADANTPPPTQTKGPSSTPDSDGSSSSPSAGGDSATDLNEDDDGQVLQPGVPSPTGNPDRPGSSEQNPSLPSGPASTDSRGGSTSTSQGSSSVPPVGGIVAGVIFGLLAILALIFLWRYRRAKQRETHASPRELALLALGLKRPSNQRASGAILLGDDDFRPNSPHYPDMVQVPAPARRASGRSMETLDSAPSVFGVGGTISMFPMPPSANSLGRPDSNAGSAAWSDGGGGAYGTHPTYQPDWTPVQPRPRPGAGW</sequence>
<gene>
    <name evidence="3" type="ORF">DNG_02201</name>
</gene>
<feature type="compositionally biased region" description="Low complexity" evidence="1">
    <location>
        <begin position="92"/>
        <end position="111"/>
    </location>
</feature>
<keyword evidence="4" id="KW-1185">Reference proteome</keyword>
<feature type="transmembrane region" description="Helical" evidence="2">
    <location>
        <begin position="112"/>
        <end position="133"/>
    </location>
</feature>
<accession>A0AAE8SSE1</accession>
<dbReference type="AlphaFoldDB" id="A0AAE8SSE1"/>
<proteinExistence type="predicted"/>
<feature type="region of interest" description="Disordered" evidence="1">
    <location>
        <begin position="225"/>
        <end position="272"/>
    </location>
</feature>